<evidence type="ECO:0000313" key="7">
    <source>
        <dbReference type="Proteomes" id="UP000694521"/>
    </source>
</evidence>
<dbReference type="SUPFAM" id="SSF50044">
    <property type="entry name" value="SH3-domain"/>
    <property type="match status" value="1"/>
</dbReference>
<feature type="region of interest" description="Disordered" evidence="4">
    <location>
        <begin position="269"/>
        <end position="289"/>
    </location>
</feature>
<dbReference type="InterPro" id="IPR040325">
    <property type="entry name" value="RIMBP1/2/3"/>
</dbReference>
<name>A0A8B9DPU0_ANSCY</name>
<sequence length="615" mass="69200">KSPGASGAAGGGGQQTTHSSLKAHLQGEGKSCGRAVTDVGVQVAAQQEACPPGSGDSQLLQEKAHLQHALEDLQRQCGVLQEETRLLGKESALELGEEVERLQQKTSMLGLLTKHLKENTRQLKETDLKSGKTACPPGSGDSQLLQEKAHLQHALEDLQRQCGVLQEETRLLGKESALELGEEVERLQQKTSMLGLLTKHLKENTRQLKETDLKSGKTAAKTEQVDQQQRGESETEAGTKLRPHRNLDQERSRLQQRYEELKVRLREMTNENARRAEENSQLRGQKERIDEVRSDNAALKGKLVQVTEQRNSAIGEAKRLQTRLQDLGCELKAMRQLAGRRQQQENDLEETRRLLQKKKEEVEHLQRAWAEQRRTHEEDTQASQAQLRELEKQNQHQSQQWELLSQQLEQEKRKESNRVGSGLPQVTSSPTAQAYAEQSHDLCNREDSSDVSEEATKVPASHTSTWTSDAAHNSPGCRLLSDEGPVHGNEEAGAEHVSFILQSSEEESLKLRKFLARYSYDPFEGPNEHPEAELPLTAGEYVYVYGDMDEDGWFVGELTDGTRGFVPSNLVEEVSDDDLVTTVPPELRDLLQDSDDELRSCSRRGRKKRRNRRNK</sequence>
<evidence type="ECO:0000256" key="3">
    <source>
        <dbReference type="SAM" id="Coils"/>
    </source>
</evidence>
<feature type="region of interest" description="Disordered" evidence="4">
    <location>
        <begin position="576"/>
        <end position="615"/>
    </location>
</feature>
<keyword evidence="1 2" id="KW-0728">SH3 domain</keyword>
<evidence type="ECO:0000256" key="1">
    <source>
        <dbReference type="ARBA" id="ARBA00022443"/>
    </source>
</evidence>
<evidence type="ECO:0000259" key="5">
    <source>
        <dbReference type="PROSITE" id="PS50002"/>
    </source>
</evidence>
<feature type="region of interest" description="Disordered" evidence="4">
    <location>
        <begin position="204"/>
        <end position="253"/>
    </location>
</feature>
<dbReference type="CDD" id="cd12014">
    <property type="entry name" value="SH3_RIM-BP_1"/>
    <property type="match status" value="1"/>
</dbReference>
<keyword evidence="7" id="KW-1185">Reference proteome</keyword>
<protein>
    <recommendedName>
        <fullName evidence="5">SH3 domain-containing protein</fullName>
    </recommendedName>
</protein>
<evidence type="ECO:0000256" key="4">
    <source>
        <dbReference type="SAM" id="MobiDB-lite"/>
    </source>
</evidence>
<dbReference type="GO" id="GO:0007274">
    <property type="term" value="P:neuromuscular synaptic transmission"/>
    <property type="evidence" value="ECO:0007669"/>
    <property type="project" value="TreeGrafter"/>
</dbReference>
<proteinExistence type="predicted"/>
<dbReference type="PROSITE" id="PS50002">
    <property type="entry name" value="SH3"/>
    <property type="match status" value="1"/>
</dbReference>
<feature type="compositionally biased region" description="Basic and acidic residues" evidence="4">
    <location>
        <begin position="438"/>
        <end position="448"/>
    </location>
</feature>
<dbReference type="Gene3D" id="2.30.30.40">
    <property type="entry name" value="SH3 Domains"/>
    <property type="match status" value="1"/>
</dbReference>
<reference evidence="6" key="1">
    <citation type="submission" date="2025-08" db="UniProtKB">
        <authorList>
            <consortium name="Ensembl"/>
        </authorList>
    </citation>
    <scope>IDENTIFICATION</scope>
</reference>
<feature type="region of interest" description="Disordered" evidence="4">
    <location>
        <begin position="408"/>
        <end position="472"/>
    </location>
</feature>
<feature type="domain" description="SH3" evidence="5">
    <location>
        <begin position="509"/>
        <end position="576"/>
    </location>
</feature>
<feature type="region of interest" description="Disordered" evidence="4">
    <location>
        <begin position="1"/>
        <end position="29"/>
    </location>
</feature>
<dbReference type="InterPro" id="IPR036028">
    <property type="entry name" value="SH3-like_dom_sf"/>
</dbReference>
<keyword evidence="3" id="KW-0175">Coiled coil</keyword>
<dbReference type="Proteomes" id="UP000694521">
    <property type="component" value="Unplaced"/>
</dbReference>
<dbReference type="AlphaFoldDB" id="A0A8B9DPU0"/>
<dbReference type="GO" id="GO:0045202">
    <property type="term" value="C:synapse"/>
    <property type="evidence" value="ECO:0007669"/>
    <property type="project" value="GOC"/>
</dbReference>
<dbReference type="InterPro" id="IPR057950">
    <property type="entry name" value="RIMB1/RIM3A-C-like_N"/>
</dbReference>
<accession>A0A8B9DPU0</accession>
<feature type="compositionally biased region" description="Basic and acidic residues" evidence="4">
    <location>
        <begin position="204"/>
        <end position="215"/>
    </location>
</feature>
<feature type="coiled-coil region" evidence="3">
    <location>
        <begin position="56"/>
        <end position="83"/>
    </location>
</feature>
<evidence type="ECO:0000313" key="6">
    <source>
        <dbReference type="Ensembl" id="ENSACDP00005009633.1"/>
    </source>
</evidence>
<dbReference type="PANTHER" id="PTHR14234">
    <property type="entry name" value="RIM BINDING PROTEIN-RELATED"/>
    <property type="match status" value="1"/>
</dbReference>
<evidence type="ECO:0000256" key="2">
    <source>
        <dbReference type="PROSITE-ProRule" id="PRU00192"/>
    </source>
</evidence>
<dbReference type="FunFam" id="2.30.30.40:FF:000006">
    <property type="entry name" value="RIMS-binding protein 2 isoform X1"/>
    <property type="match status" value="1"/>
</dbReference>
<reference evidence="6" key="2">
    <citation type="submission" date="2025-09" db="UniProtKB">
        <authorList>
            <consortium name="Ensembl"/>
        </authorList>
    </citation>
    <scope>IDENTIFICATION</scope>
</reference>
<dbReference type="SMART" id="SM00326">
    <property type="entry name" value="SH3"/>
    <property type="match status" value="1"/>
</dbReference>
<feature type="compositionally biased region" description="Basic residues" evidence="4">
    <location>
        <begin position="601"/>
        <end position="615"/>
    </location>
</feature>
<dbReference type="Pfam" id="PF14604">
    <property type="entry name" value="SH3_9"/>
    <property type="match status" value="1"/>
</dbReference>
<feature type="compositionally biased region" description="Basic and acidic residues" evidence="4">
    <location>
        <begin position="229"/>
        <end position="253"/>
    </location>
</feature>
<dbReference type="Ensembl" id="ENSACDT00005011580.1">
    <property type="protein sequence ID" value="ENSACDP00005009633.1"/>
    <property type="gene ID" value="ENSACDG00005007043.1"/>
</dbReference>
<feature type="compositionally biased region" description="Polar residues" evidence="4">
    <location>
        <begin position="461"/>
        <end position="471"/>
    </location>
</feature>
<dbReference type="Pfam" id="PF25566">
    <property type="entry name" value="RIMB1_N"/>
    <property type="match status" value="2"/>
</dbReference>
<feature type="coiled-coil region" evidence="3">
    <location>
        <begin position="141"/>
        <end position="168"/>
    </location>
</feature>
<dbReference type="PANTHER" id="PTHR14234:SF19">
    <property type="entry name" value="RIM-BINDING PROTEIN, ISOFORM F"/>
    <property type="match status" value="1"/>
</dbReference>
<organism evidence="6 7">
    <name type="scientific">Anser cygnoides</name>
    <name type="common">Swan goose</name>
    <dbReference type="NCBI Taxonomy" id="8845"/>
    <lineage>
        <taxon>Eukaryota</taxon>
        <taxon>Metazoa</taxon>
        <taxon>Chordata</taxon>
        <taxon>Craniata</taxon>
        <taxon>Vertebrata</taxon>
        <taxon>Euteleostomi</taxon>
        <taxon>Archelosauria</taxon>
        <taxon>Archosauria</taxon>
        <taxon>Dinosauria</taxon>
        <taxon>Saurischia</taxon>
        <taxon>Theropoda</taxon>
        <taxon>Coelurosauria</taxon>
        <taxon>Aves</taxon>
        <taxon>Neognathae</taxon>
        <taxon>Galloanserae</taxon>
        <taxon>Anseriformes</taxon>
        <taxon>Anatidae</taxon>
        <taxon>Anserinae</taxon>
        <taxon>Anser</taxon>
    </lineage>
</organism>
<dbReference type="InterPro" id="IPR001452">
    <property type="entry name" value="SH3_domain"/>
</dbReference>